<organism evidence="1 2">
    <name type="scientific">Turnera subulata</name>
    <dbReference type="NCBI Taxonomy" id="218843"/>
    <lineage>
        <taxon>Eukaryota</taxon>
        <taxon>Viridiplantae</taxon>
        <taxon>Streptophyta</taxon>
        <taxon>Embryophyta</taxon>
        <taxon>Tracheophyta</taxon>
        <taxon>Spermatophyta</taxon>
        <taxon>Magnoliopsida</taxon>
        <taxon>eudicotyledons</taxon>
        <taxon>Gunneridae</taxon>
        <taxon>Pentapetalae</taxon>
        <taxon>rosids</taxon>
        <taxon>fabids</taxon>
        <taxon>Malpighiales</taxon>
        <taxon>Passifloraceae</taxon>
        <taxon>Turnera</taxon>
    </lineage>
</organism>
<dbReference type="Proteomes" id="UP001141552">
    <property type="component" value="Unassembled WGS sequence"/>
</dbReference>
<evidence type="ECO:0000313" key="1">
    <source>
        <dbReference type="EMBL" id="KAJ4840681.1"/>
    </source>
</evidence>
<proteinExistence type="predicted"/>
<sequence length="65" mass="7237">TELQPCPQNKGTCIVILLELSSLYISQHLTQLLHLSFNDGQTKLHNKALVFCKWVEDEVVQGAGS</sequence>
<dbReference type="AlphaFoldDB" id="A0A9Q0G2B2"/>
<evidence type="ECO:0000313" key="2">
    <source>
        <dbReference type="Proteomes" id="UP001141552"/>
    </source>
</evidence>
<accession>A0A9Q0G2B2</accession>
<comment type="caution">
    <text evidence="1">The sequence shown here is derived from an EMBL/GenBank/DDBJ whole genome shotgun (WGS) entry which is preliminary data.</text>
</comment>
<name>A0A9Q0G2B2_9ROSI</name>
<reference evidence="1" key="1">
    <citation type="submission" date="2022-02" db="EMBL/GenBank/DDBJ databases">
        <authorList>
            <person name="Henning P.M."/>
            <person name="McCubbin A.G."/>
            <person name="Shore J.S."/>
        </authorList>
    </citation>
    <scope>NUCLEOTIDE SEQUENCE</scope>
    <source>
        <strain evidence="1">F60SS</strain>
        <tissue evidence="1">Leaves</tissue>
    </source>
</reference>
<protein>
    <submittedName>
        <fullName evidence="1">Uncharacterized protein</fullName>
    </submittedName>
</protein>
<feature type="non-terminal residue" evidence="1">
    <location>
        <position position="65"/>
    </location>
</feature>
<reference evidence="1" key="2">
    <citation type="journal article" date="2023" name="Plants (Basel)">
        <title>Annotation of the Turnera subulata (Passifloraceae) Draft Genome Reveals the S-Locus Evolved after the Divergence of Turneroideae from Passifloroideae in a Stepwise Manner.</title>
        <authorList>
            <person name="Henning P.M."/>
            <person name="Roalson E.H."/>
            <person name="Mir W."/>
            <person name="McCubbin A.G."/>
            <person name="Shore J.S."/>
        </authorList>
    </citation>
    <scope>NUCLEOTIDE SEQUENCE</scope>
    <source>
        <strain evidence="1">F60SS</strain>
    </source>
</reference>
<keyword evidence="2" id="KW-1185">Reference proteome</keyword>
<feature type="non-terminal residue" evidence="1">
    <location>
        <position position="1"/>
    </location>
</feature>
<gene>
    <name evidence="1" type="ORF">Tsubulata_050557</name>
</gene>
<dbReference type="EMBL" id="JAKUCV010002991">
    <property type="protein sequence ID" value="KAJ4840681.1"/>
    <property type="molecule type" value="Genomic_DNA"/>
</dbReference>